<evidence type="ECO:0000259" key="2">
    <source>
        <dbReference type="Pfam" id="PF00582"/>
    </source>
</evidence>
<protein>
    <submittedName>
        <fullName evidence="3">Universal stress protein</fullName>
    </submittedName>
</protein>
<dbReference type="PRINTS" id="PR01438">
    <property type="entry name" value="UNVRSLSTRESS"/>
</dbReference>
<comment type="similarity">
    <text evidence="1">Belongs to the universal stress protein A family.</text>
</comment>
<evidence type="ECO:0000313" key="3">
    <source>
        <dbReference type="EMBL" id="MFC7061696.1"/>
    </source>
</evidence>
<accession>A0ABW2EL51</accession>
<dbReference type="Proteomes" id="UP001596410">
    <property type="component" value="Unassembled WGS sequence"/>
</dbReference>
<dbReference type="EMBL" id="JBHSZV010000017">
    <property type="protein sequence ID" value="MFC7061696.1"/>
    <property type="molecule type" value="Genomic_DNA"/>
</dbReference>
<dbReference type="Gene3D" id="3.40.50.620">
    <property type="entry name" value="HUPs"/>
    <property type="match status" value="1"/>
</dbReference>
<dbReference type="PANTHER" id="PTHR31964">
    <property type="entry name" value="ADENINE NUCLEOTIDE ALPHA HYDROLASES-LIKE SUPERFAMILY PROTEIN"/>
    <property type="match status" value="1"/>
</dbReference>
<evidence type="ECO:0000313" key="4">
    <source>
        <dbReference type="Proteomes" id="UP001596410"/>
    </source>
</evidence>
<dbReference type="Pfam" id="PF00582">
    <property type="entry name" value="Usp"/>
    <property type="match status" value="1"/>
</dbReference>
<dbReference type="CDD" id="cd00293">
    <property type="entry name" value="USP-like"/>
    <property type="match status" value="1"/>
</dbReference>
<keyword evidence="4" id="KW-1185">Reference proteome</keyword>
<comment type="caution">
    <text evidence="3">The sequence shown here is derived from an EMBL/GenBank/DDBJ whole genome shotgun (WGS) entry which is preliminary data.</text>
</comment>
<dbReference type="RefSeq" id="WP_204710950.1">
    <property type="nucleotide sequence ID" value="NZ_JBHSZV010000017.1"/>
</dbReference>
<proteinExistence type="inferred from homology"/>
<feature type="domain" description="UspA" evidence="2">
    <location>
        <begin position="3"/>
        <end position="144"/>
    </location>
</feature>
<name>A0ABW2EL51_9BACI</name>
<evidence type="ECO:0000256" key="1">
    <source>
        <dbReference type="ARBA" id="ARBA00008791"/>
    </source>
</evidence>
<dbReference type="InterPro" id="IPR006015">
    <property type="entry name" value="Universal_stress_UspA"/>
</dbReference>
<dbReference type="InterPro" id="IPR014729">
    <property type="entry name" value="Rossmann-like_a/b/a_fold"/>
</dbReference>
<gene>
    <name evidence="3" type="ORF">ACFQIC_07475</name>
</gene>
<organism evidence="3 4">
    <name type="scientific">Halobacillus seohaensis</name>
    <dbReference type="NCBI Taxonomy" id="447421"/>
    <lineage>
        <taxon>Bacteria</taxon>
        <taxon>Bacillati</taxon>
        <taxon>Bacillota</taxon>
        <taxon>Bacilli</taxon>
        <taxon>Bacillales</taxon>
        <taxon>Bacillaceae</taxon>
        <taxon>Halobacillus</taxon>
    </lineage>
</organism>
<dbReference type="SUPFAM" id="SSF52402">
    <property type="entry name" value="Adenine nucleotide alpha hydrolases-like"/>
    <property type="match status" value="1"/>
</dbReference>
<reference evidence="4" key="1">
    <citation type="journal article" date="2019" name="Int. J. Syst. Evol. Microbiol.">
        <title>The Global Catalogue of Microorganisms (GCM) 10K type strain sequencing project: providing services to taxonomists for standard genome sequencing and annotation.</title>
        <authorList>
            <consortium name="The Broad Institute Genomics Platform"/>
            <consortium name="The Broad Institute Genome Sequencing Center for Infectious Disease"/>
            <person name="Wu L."/>
            <person name="Ma J."/>
        </authorList>
    </citation>
    <scope>NUCLEOTIDE SEQUENCE [LARGE SCALE GENOMIC DNA]</scope>
    <source>
        <strain evidence="4">CGMCC 4.1621</strain>
    </source>
</reference>
<dbReference type="PANTHER" id="PTHR31964:SF113">
    <property type="entry name" value="USPA DOMAIN-CONTAINING PROTEIN"/>
    <property type="match status" value="1"/>
</dbReference>
<dbReference type="InterPro" id="IPR006016">
    <property type="entry name" value="UspA"/>
</dbReference>
<sequence>MKEKILVAYDGSQLSKKAIQEALTKESANSEAEVHIVSVIEQTGPVTNAKMSENIGTELAETLKEDLELIKEEFKTVHHPIVTEAIVGSGDGNSGSMICKYADNNDIDLIIIGNRGLGNVKKFLLGSVSKTVVQHAKCPVLVIK</sequence>